<gene>
    <name evidence="4" type="ordered locus">Desti_4217</name>
</gene>
<dbReference type="Proteomes" id="UP000006055">
    <property type="component" value="Chromosome"/>
</dbReference>
<dbReference type="PANTHER" id="PTHR46268">
    <property type="entry name" value="STRESS RESPONSE PROTEIN NHAX"/>
    <property type="match status" value="1"/>
</dbReference>
<name>I4CBB2_DESTA</name>
<dbReference type="PRINTS" id="PR01438">
    <property type="entry name" value="UNVRSLSTRESS"/>
</dbReference>
<protein>
    <recommendedName>
        <fullName evidence="2">Universal stress protein</fullName>
    </recommendedName>
</protein>
<comment type="subcellular location">
    <subcellularLocation>
        <location evidence="2">Cytoplasm</location>
    </subcellularLocation>
</comment>
<dbReference type="STRING" id="706587.Desti_4217"/>
<dbReference type="Gene3D" id="3.40.50.620">
    <property type="entry name" value="HUPs"/>
    <property type="match status" value="1"/>
</dbReference>
<dbReference type="CDD" id="cd00293">
    <property type="entry name" value="USP-like"/>
    <property type="match status" value="1"/>
</dbReference>
<dbReference type="KEGG" id="dti:Desti_4217"/>
<feature type="domain" description="UspA" evidence="3">
    <location>
        <begin position="4"/>
        <end position="146"/>
    </location>
</feature>
<dbReference type="SUPFAM" id="SSF52402">
    <property type="entry name" value="Adenine nucleotide alpha hydrolases-like"/>
    <property type="match status" value="1"/>
</dbReference>
<sequence>MLPKKILLCTDFSANSLRARNLAMEFASNLNAKLLILHVVNSSRLGYPAFEVGVPFDLQAVLKAIEDSVKKNFQEIENECSSSVPEMEFASRIGVPANEIVTFAGEQKVDLIVMGTHGWTGFKHLILGSTAENVVRSAPCPVLTVRSPEEKSAQSGEST</sequence>
<keyword evidence="2" id="KW-0963">Cytoplasm</keyword>
<evidence type="ECO:0000313" key="5">
    <source>
        <dbReference type="Proteomes" id="UP000006055"/>
    </source>
</evidence>
<evidence type="ECO:0000313" key="4">
    <source>
        <dbReference type="EMBL" id="AFM26853.1"/>
    </source>
</evidence>
<evidence type="ECO:0000259" key="3">
    <source>
        <dbReference type="Pfam" id="PF00582"/>
    </source>
</evidence>
<reference evidence="5" key="1">
    <citation type="submission" date="2012-06" db="EMBL/GenBank/DDBJ databases">
        <title>Complete sequence of chromosome of Desulfomonile tiedjei DSM 6799.</title>
        <authorList>
            <person name="Lucas S."/>
            <person name="Copeland A."/>
            <person name="Lapidus A."/>
            <person name="Glavina del Rio T."/>
            <person name="Dalin E."/>
            <person name="Tice H."/>
            <person name="Bruce D."/>
            <person name="Goodwin L."/>
            <person name="Pitluck S."/>
            <person name="Peters L."/>
            <person name="Ovchinnikova G."/>
            <person name="Zeytun A."/>
            <person name="Lu M."/>
            <person name="Kyrpides N."/>
            <person name="Mavromatis K."/>
            <person name="Ivanova N."/>
            <person name="Brettin T."/>
            <person name="Detter J.C."/>
            <person name="Han C."/>
            <person name="Larimer F."/>
            <person name="Land M."/>
            <person name="Hauser L."/>
            <person name="Markowitz V."/>
            <person name="Cheng J.-F."/>
            <person name="Hugenholtz P."/>
            <person name="Woyke T."/>
            <person name="Wu D."/>
            <person name="Spring S."/>
            <person name="Schroeder M."/>
            <person name="Brambilla E."/>
            <person name="Klenk H.-P."/>
            <person name="Eisen J.A."/>
        </authorList>
    </citation>
    <scope>NUCLEOTIDE SEQUENCE [LARGE SCALE GENOMIC DNA]</scope>
    <source>
        <strain evidence="5">ATCC 49306 / DSM 6799 / DCB-1</strain>
    </source>
</reference>
<keyword evidence="5" id="KW-1185">Reference proteome</keyword>
<dbReference type="InterPro" id="IPR006015">
    <property type="entry name" value="Universal_stress_UspA"/>
</dbReference>
<organism evidence="4 5">
    <name type="scientific">Desulfomonile tiedjei (strain ATCC 49306 / DSM 6799 / DCB-1)</name>
    <dbReference type="NCBI Taxonomy" id="706587"/>
    <lineage>
        <taxon>Bacteria</taxon>
        <taxon>Pseudomonadati</taxon>
        <taxon>Thermodesulfobacteriota</taxon>
        <taxon>Desulfomonilia</taxon>
        <taxon>Desulfomonilales</taxon>
        <taxon>Desulfomonilaceae</taxon>
        <taxon>Desulfomonile</taxon>
    </lineage>
</organism>
<dbReference type="PIRSF" id="PIRSF006276">
    <property type="entry name" value="UspA"/>
    <property type="match status" value="1"/>
</dbReference>
<evidence type="ECO:0000256" key="2">
    <source>
        <dbReference type="PIRNR" id="PIRNR006276"/>
    </source>
</evidence>
<dbReference type="eggNOG" id="COG0589">
    <property type="taxonomic scope" value="Bacteria"/>
</dbReference>
<accession>I4CBB2</accession>
<dbReference type="InterPro" id="IPR006016">
    <property type="entry name" value="UspA"/>
</dbReference>
<dbReference type="HOGENOM" id="CLU_049301_11_2_7"/>
<evidence type="ECO:0000256" key="1">
    <source>
        <dbReference type="ARBA" id="ARBA00008791"/>
    </source>
</evidence>
<dbReference type="GO" id="GO:0005737">
    <property type="term" value="C:cytoplasm"/>
    <property type="evidence" value="ECO:0007669"/>
    <property type="project" value="UniProtKB-SubCell"/>
</dbReference>
<dbReference type="OrthoDB" id="9788959at2"/>
<dbReference type="EMBL" id="CP003360">
    <property type="protein sequence ID" value="AFM26853.1"/>
    <property type="molecule type" value="Genomic_DNA"/>
</dbReference>
<comment type="similarity">
    <text evidence="1 2">Belongs to the universal stress protein A family.</text>
</comment>
<dbReference type="AlphaFoldDB" id="I4CBB2"/>
<dbReference type="RefSeq" id="WP_014811973.1">
    <property type="nucleotide sequence ID" value="NC_018025.1"/>
</dbReference>
<dbReference type="InterPro" id="IPR014729">
    <property type="entry name" value="Rossmann-like_a/b/a_fold"/>
</dbReference>
<proteinExistence type="inferred from homology"/>
<dbReference type="PANTHER" id="PTHR46268:SF22">
    <property type="entry name" value="SENSOR PROTEIN KDPD-RELATED"/>
    <property type="match status" value="1"/>
</dbReference>
<dbReference type="Pfam" id="PF00582">
    <property type="entry name" value="Usp"/>
    <property type="match status" value="1"/>
</dbReference>